<accession>A0A931HAY8</accession>
<dbReference type="InterPro" id="IPR029044">
    <property type="entry name" value="Nucleotide-diphossugar_trans"/>
</dbReference>
<keyword evidence="1" id="KW-1133">Transmembrane helix</keyword>
<name>A0A931HAY8_9SPHN</name>
<feature type="transmembrane region" description="Helical" evidence="1">
    <location>
        <begin position="346"/>
        <end position="371"/>
    </location>
</feature>
<dbReference type="NCBIfam" id="NF011307">
    <property type="entry name" value="PRK14716.1-5"/>
    <property type="match status" value="1"/>
</dbReference>
<evidence type="ECO:0000256" key="1">
    <source>
        <dbReference type="SAM" id="Phobius"/>
    </source>
</evidence>
<reference evidence="2" key="1">
    <citation type="submission" date="2020-11" db="EMBL/GenBank/DDBJ databases">
        <title>Novosphingobium aureum sp. nov., a marine bacterium isolated from sediment of a salt flat.</title>
        <authorList>
            <person name="Yoo Y."/>
            <person name="Kim J.-J."/>
        </authorList>
    </citation>
    <scope>NUCLEOTIDE SEQUENCE</scope>
    <source>
        <strain evidence="2">YJ-S2-02</strain>
    </source>
</reference>
<dbReference type="Gene3D" id="3.90.550.10">
    <property type="entry name" value="Spore Coat Polysaccharide Biosynthesis Protein SpsA, Chain A"/>
    <property type="match status" value="1"/>
</dbReference>
<feature type="transmembrane region" description="Helical" evidence="1">
    <location>
        <begin position="377"/>
        <end position="395"/>
    </location>
</feature>
<dbReference type="GO" id="GO:0016740">
    <property type="term" value="F:transferase activity"/>
    <property type="evidence" value="ECO:0007669"/>
    <property type="project" value="UniProtKB-KW"/>
</dbReference>
<organism evidence="2 3">
    <name type="scientific">Novosphingobium aureum</name>
    <dbReference type="NCBI Taxonomy" id="2792964"/>
    <lineage>
        <taxon>Bacteria</taxon>
        <taxon>Pseudomonadati</taxon>
        <taxon>Pseudomonadota</taxon>
        <taxon>Alphaproteobacteria</taxon>
        <taxon>Sphingomonadales</taxon>
        <taxon>Sphingomonadaceae</taxon>
        <taxon>Novosphingobium</taxon>
    </lineage>
</organism>
<gene>
    <name evidence="2" type="ORF">I5E68_05915</name>
</gene>
<dbReference type="AlphaFoldDB" id="A0A931HAY8"/>
<proteinExistence type="predicted"/>
<dbReference type="EMBL" id="JADZGI010000001">
    <property type="protein sequence ID" value="MBH0112487.1"/>
    <property type="molecule type" value="Genomic_DNA"/>
</dbReference>
<dbReference type="Pfam" id="PF13641">
    <property type="entry name" value="Glyco_tranf_2_3"/>
    <property type="match status" value="1"/>
</dbReference>
<evidence type="ECO:0000313" key="2">
    <source>
        <dbReference type="EMBL" id="MBH0112487.1"/>
    </source>
</evidence>
<dbReference type="Proteomes" id="UP000617634">
    <property type="component" value="Unassembled WGS sequence"/>
</dbReference>
<dbReference type="SUPFAM" id="SSF53448">
    <property type="entry name" value="Nucleotide-diphospho-sugar transferases"/>
    <property type="match status" value="1"/>
</dbReference>
<evidence type="ECO:0000313" key="3">
    <source>
        <dbReference type="Proteomes" id="UP000617634"/>
    </source>
</evidence>
<sequence length="469" mass="51934">MTMLDPVLVWLLAVEHELLLFAAFWFLAGTLDDVGVDLVWIWLKLTGRAGVSRVSDKQAAAPLSSPAAVLIAAWQEAEVIGHTIRHALSAWHQRDFTLYIGCYRNDGATVASVIAAASGDPRVRLVIHEKPGPTTKADCLNRLYRAVRDEDRRRSMRSRFILMHDSEDMVHPAELAVIDAAIDTCDYVQLPVRPEPQPRSRWVAGHYTDEFTEAHAKVLVVRDALGAGIPAAGVGCGFACEMLERIARRRALEGGEGPFASECLTEDYELGLLVWREGGRSRYLRLRDEQGRLVATRAYFPASLDASVRQKTRWILGIAFQGWDSLGWGNRLADWWMVLRDRRGPLAAFVFACAYGLLVLEGLLGGLRIFGLVQASVFSPVLEAMLIACWASLVWRMANRFAFTAHEYGLREGLRSIPRGPVANIIAIMAGYRALARYLHSLAGGSVTWDKTSHDNHPAVPDISAQLPA</sequence>
<comment type="caution">
    <text evidence="2">The sequence shown here is derived from an EMBL/GenBank/DDBJ whole genome shotgun (WGS) entry which is preliminary data.</text>
</comment>
<keyword evidence="3" id="KW-1185">Reference proteome</keyword>
<keyword evidence="1" id="KW-0472">Membrane</keyword>
<protein>
    <submittedName>
        <fullName evidence="2">Glycosyl transferase family protein</fullName>
    </submittedName>
</protein>
<dbReference type="RefSeq" id="WP_197161978.1">
    <property type="nucleotide sequence ID" value="NZ_JADZGI010000001.1"/>
</dbReference>
<keyword evidence="1" id="KW-0812">Transmembrane</keyword>
<keyword evidence="2" id="KW-0808">Transferase</keyword>